<organism evidence="1 2">
    <name type="scientific">Limnobacter litoralis</name>
    <dbReference type="NCBI Taxonomy" id="481366"/>
    <lineage>
        <taxon>Bacteria</taxon>
        <taxon>Pseudomonadati</taxon>
        <taxon>Pseudomonadota</taxon>
        <taxon>Betaproteobacteria</taxon>
        <taxon>Burkholderiales</taxon>
        <taxon>Burkholderiaceae</taxon>
        <taxon>Limnobacter</taxon>
    </lineage>
</organism>
<protein>
    <submittedName>
        <fullName evidence="1">Uncharacterized protein</fullName>
    </submittedName>
</protein>
<proteinExistence type="predicted"/>
<keyword evidence="2" id="KW-1185">Reference proteome</keyword>
<sequence length="473" mass="47653">MAGSIMANTFDTPFDLTEEDRALMRAEQSFADPSSLNMQILQSTVTGQPLLERTWDSAPSGALLRSITGSHSDAGSLYSGFQNNDLQSTLNLASAASNAGLLASAMALTSQVASASPAAFGQDKVSDGTNLADLGGKAFAVPGGDHPLPFDHQAGNATHVYSTSAASTAGSPEFMHLLAGLDTANNLAPAQAVPSLEHVNALIQSLTSQIDSLHAVFNPVMPGLGSEVQSMVPEVAHLAPADLTSSIAHDSGLLQGTLDTLHLDTGAVSSGLDNLTSGLNSVTDLVHSLPGLDGVTSAVHSVISPVTDTVTSVISPVVNTVTTVTDPVLNTVTGILDPVTHTVLDPVLHTVTGVVDPVTNIVTGATQPVLNTISTVTEPISQVTSPILHTITDPITAITAPVTGGTTGGTGDLLGGTLNQVGGILGTLSAPTTSGSDSTLSLNTLSSSISSSATGGDSAVNHLLGALDPNKHA</sequence>
<name>A0ABQ5YPY8_9BURK</name>
<gene>
    <name evidence="1" type="ORF">GCM10007875_17390</name>
</gene>
<dbReference type="Proteomes" id="UP001156664">
    <property type="component" value="Unassembled WGS sequence"/>
</dbReference>
<evidence type="ECO:0000313" key="1">
    <source>
        <dbReference type="EMBL" id="GLR26649.1"/>
    </source>
</evidence>
<comment type="caution">
    <text evidence="1">The sequence shown here is derived from an EMBL/GenBank/DDBJ whole genome shotgun (WGS) entry which is preliminary data.</text>
</comment>
<accession>A0ABQ5YPY8</accession>
<reference evidence="2" key="1">
    <citation type="journal article" date="2019" name="Int. J. Syst. Evol. Microbiol.">
        <title>The Global Catalogue of Microorganisms (GCM) 10K type strain sequencing project: providing services to taxonomists for standard genome sequencing and annotation.</title>
        <authorList>
            <consortium name="The Broad Institute Genomics Platform"/>
            <consortium name="The Broad Institute Genome Sequencing Center for Infectious Disease"/>
            <person name="Wu L."/>
            <person name="Ma J."/>
        </authorList>
    </citation>
    <scope>NUCLEOTIDE SEQUENCE [LARGE SCALE GENOMIC DNA]</scope>
    <source>
        <strain evidence="2">NBRC 105857</strain>
    </source>
</reference>
<dbReference type="EMBL" id="BSOJ01000015">
    <property type="protein sequence ID" value="GLR26649.1"/>
    <property type="molecule type" value="Genomic_DNA"/>
</dbReference>
<evidence type="ECO:0000313" key="2">
    <source>
        <dbReference type="Proteomes" id="UP001156664"/>
    </source>
</evidence>